<sequence length="173" mass="20067">MARPISKYFISYNPIDNLYRAYKNKEGIRPLIHTFQQEHINVRPYNEEFTTEIAGRWIRVKKLGEVICYNTHSVFNIYSFPSSTYLKNSPNNILPGDLFTNLRSQIQIPVNNVQELKLKAVAENDKCGISLELITMENSIVTSCGHIFIRGAFERWRQISTKCPICRSVCNYV</sequence>
<dbReference type="InterPro" id="IPR013083">
    <property type="entry name" value="Znf_RING/FYVE/PHD"/>
</dbReference>
<accession>A0A6C0IC77</accession>
<dbReference type="Gene3D" id="3.30.40.10">
    <property type="entry name" value="Zinc/RING finger domain, C3HC4 (zinc finger)"/>
    <property type="match status" value="1"/>
</dbReference>
<organism evidence="2">
    <name type="scientific">viral metagenome</name>
    <dbReference type="NCBI Taxonomy" id="1070528"/>
    <lineage>
        <taxon>unclassified sequences</taxon>
        <taxon>metagenomes</taxon>
        <taxon>organismal metagenomes</taxon>
    </lineage>
</organism>
<name>A0A6C0IC77_9ZZZZ</name>
<dbReference type="AlphaFoldDB" id="A0A6C0IC77"/>
<evidence type="ECO:0000259" key="1">
    <source>
        <dbReference type="PROSITE" id="PS50089"/>
    </source>
</evidence>
<dbReference type="PROSITE" id="PS50089">
    <property type="entry name" value="ZF_RING_2"/>
    <property type="match status" value="1"/>
</dbReference>
<dbReference type="InterPro" id="IPR001841">
    <property type="entry name" value="Znf_RING"/>
</dbReference>
<proteinExistence type="predicted"/>
<evidence type="ECO:0000313" key="2">
    <source>
        <dbReference type="EMBL" id="QHT90005.1"/>
    </source>
</evidence>
<reference evidence="2" key="1">
    <citation type="journal article" date="2020" name="Nature">
        <title>Giant virus diversity and host interactions through global metagenomics.</title>
        <authorList>
            <person name="Schulz F."/>
            <person name="Roux S."/>
            <person name="Paez-Espino D."/>
            <person name="Jungbluth S."/>
            <person name="Walsh D.A."/>
            <person name="Denef V.J."/>
            <person name="McMahon K.D."/>
            <person name="Konstantinidis K.T."/>
            <person name="Eloe-Fadrosh E.A."/>
            <person name="Kyrpides N.C."/>
            <person name="Woyke T."/>
        </authorList>
    </citation>
    <scope>NUCLEOTIDE SEQUENCE</scope>
    <source>
        <strain evidence="2">GVMAG-M-3300023184-62</strain>
    </source>
</reference>
<dbReference type="SUPFAM" id="SSF57850">
    <property type="entry name" value="RING/U-box"/>
    <property type="match status" value="1"/>
</dbReference>
<dbReference type="Pfam" id="PF13639">
    <property type="entry name" value="zf-RING_2"/>
    <property type="match status" value="1"/>
</dbReference>
<feature type="domain" description="RING-type" evidence="1">
    <location>
        <begin position="127"/>
        <end position="167"/>
    </location>
</feature>
<protein>
    <recommendedName>
        <fullName evidence="1">RING-type domain-containing protein</fullName>
    </recommendedName>
</protein>
<dbReference type="EMBL" id="MN740152">
    <property type="protein sequence ID" value="QHT90005.1"/>
    <property type="molecule type" value="Genomic_DNA"/>
</dbReference>